<dbReference type="Proteomes" id="UP000053599">
    <property type="component" value="Unassembled WGS sequence"/>
</dbReference>
<dbReference type="InterPro" id="IPR029032">
    <property type="entry name" value="AhpD-like"/>
</dbReference>
<organism evidence="1 2">
    <name type="scientific">Exophiala sideris</name>
    <dbReference type="NCBI Taxonomy" id="1016849"/>
    <lineage>
        <taxon>Eukaryota</taxon>
        <taxon>Fungi</taxon>
        <taxon>Dikarya</taxon>
        <taxon>Ascomycota</taxon>
        <taxon>Pezizomycotina</taxon>
        <taxon>Eurotiomycetes</taxon>
        <taxon>Chaetothyriomycetidae</taxon>
        <taxon>Chaetothyriales</taxon>
        <taxon>Herpotrichiellaceae</taxon>
        <taxon>Exophiala</taxon>
    </lineage>
</organism>
<evidence type="ECO:0000313" key="2">
    <source>
        <dbReference type="Proteomes" id="UP000053599"/>
    </source>
</evidence>
<proteinExistence type="predicted"/>
<dbReference type="EMBL" id="KN846954">
    <property type="protein sequence ID" value="KIV78525.1"/>
    <property type="molecule type" value="Genomic_DNA"/>
</dbReference>
<evidence type="ECO:0000313" key="1">
    <source>
        <dbReference type="EMBL" id="KIV78525.1"/>
    </source>
</evidence>
<dbReference type="Gene3D" id="1.20.1290.10">
    <property type="entry name" value="AhpD-like"/>
    <property type="match status" value="1"/>
</dbReference>
<reference evidence="1 2" key="1">
    <citation type="submission" date="2015-01" db="EMBL/GenBank/DDBJ databases">
        <title>The Genome Sequence of Exophiala sideris CBS121828.</title>
        <authorList>
            <consortium name="The Broad Institute Genomics Platform"/>
            <person name="Cuomo C."/>
            <person name="de Hoog S."/>
            <person name="Gorbushina A."/>
            <person name="Stielow B."/>
            <person name="Teixiera M."/>
            <person name="Abouelleil A."/>
            <person name="Chapman S.B."/>
            <person name="Priest M."/>
            <person name="Young S.K."/>
            <person name="Wortman J."/>
            <person name="Nusbaum C."/>
            <person name="Birren B."/>
        </authorList>
    </citation>
    <scope>NUCLEOTIDE SEQUENCE [LARGE SCALE GENOMIC DNA]</scope>
    <source>
        <strain evidence="1 2">CBS 121828</strain>
    </source>
</reference>
<dbReference type="AlphaFoldDB" id="A0A0D1VR86"/>
<gene>
    <name evidence="1" type="ORF">PV11_10234</name>
</gene>
<name>A0A0D1VR86_9EURO</name>
<dbReference type="HOGENOM" id="CLU_091058_0_0_1"/>
<dbReference type="PANTHER" id="PTHR28180">
    <property type="entry name" value="CONSERVED MITOCHONDRIAL PROTEIN-RELATED"/>
    <property type="match status" value="1"/>
</dbReference>
<dbReference type="SUPFAM" id="SSF69118">
    <property type="entry name" value="AhpD-like"/>
    <property type="match status" value="1"/>
</dbReference>
<accession>A0A0D1VR86</accession>
<dbReference type="InterPro" id="IPR052999">
    <property type="entry name" value="PTS1_Protein"/>
</dbReference>
<sequence length="279" mass="30389">METDSQAAQNDDFESFLGKYVTTNVAPGSVLYDSEFLIGELLDNLTKTDKGSFEKVGFYVLNAMCCAMKRADLVPSLFRSILRDRNASETDTRAIFSTLQETINIIWPFVGVPQVIPACLGLAGYLKACNASSIGQARSRQDFGPDDTNLGTETRKTIYKASANGEVFEMLATYFGDFSHALNGICFGYNIGRVDHNIFSLAESELVLTATLISLGATRQAESHIKACIAFGYTEANVKAVIVTAEQLSDWLGVQLPSTKSPIDVSRLAQQARKCLCST</sequence>
<dbReference type="OrthoDB" id="3707757at2759"/>
<protein>
    <submittedName>
        <fullName evidence="1">Uncharacterized protein</fullName>
    </submittedName>
</protein>